<evidence type="ECO:0000256" key="11">
    <source>
        <dbReference type="ARBA" id="ARBA00023136"/>
    </source>
</evidence>
<evidence type="ECO:0000256" key="7">
    <source>
        <dbReference type="ARBA" id="ARBA00022781"/>
    </source>
</evidence>
<evidence type="ECO:0000256" key="4">
    <source>
        <dbReference type="ARBA" id="ARBA00022448"/>
    </source>
</evidence>
<organism evidence="14">
    <name type="scientific">Neotrogla sp. 5 KY-2017</name>
    <dbReference type="NCBI Taxonomy" id="2051645"/>
    <lineage>
        <taxon>Eukaryota</taxon>
        <taxon>Metazoa</taxon>
        <taxon>Ecdysozoa</taxon>
        <taxon>Arthropoda</taxon>
        <taxon>Hexapoda</taxon>
        <taxon>Insecta</taxon>
        <taxon>Pterygota</taxon>
        <taxon>Neoptera</taxon>
        <taxon>Paraneoptera</taxon>
        <taxon>Psocodea</taxon>
        <taxon>Trogiomorpha</taxon>
        <taxon>Prionoglaridetae</taxon>
        <taxon>Prionoglarididae</taxon>
        <taxon>Neotrogla</taxon>
    </lineage>
</organism>
<sequence>MPQMAPIWWTTLFILSSILFIMINSLNFWFLSYNFKKSNLHSISSKNFKWTW</sequence>
<protein>
    <recommendedName>
        <fullName evidence="12">ATP synthase complex subunit 8</fullName>
    </recommendedName>
</protein>
<keyword evidence="11 13" id="KW-0472">Membrane</keyword>
<evidence type="ECO:0000256" key="5">
    <source>
        <dbReference type="ARBA" id="ARBA00022547"/>
    </source>
</evidence>
<evidence type="ECO:0000256" key="9">
    <source>
        <dbReference type="ARBA" id="ARBA00023065"/>
    </source>
</evidence>
<keyword evidence="7 12" id="KW-0375">Hydrogen ion transport</keyword>
<name>A0A343QCB2_9NEOP</name>
<dbReference type="GO" id="GO:0045259">
    <property type="term" value="C:proton-transporting ATP synthase complex"/>
    <property type="evidence" value="ECO:0007669"/>
    <property type="project" value="UniProtKB-KW"/>
</dbReference>
<evidence type="ECO:0000256" key="8">
    <source>
        <dbReference type="ARBA" id="ARBA00022989"/>
    </source>
</evidence>
<dbReference type="EMBL" id="MG255139">
    <property type="protein sequence ID" value="ATU07059.1"/>
    <property type="molecule type" value="Genomic_DNA"/>
</dbReference>
<feature type="transmembrane region" description="Helical" evidence="13">
    <location>
        <begin position="6"/>
        <end position="31"/>
    </location>
</feature>
<keyword evidence="4 12" id="KW-0813">Transport</keyword>
<accession>A0A343QCB2</accession>
<keyword evidence="5 12" id="KW-0138">CF(0)</keyword>
<proteinExistence type="inferred from homology"/>
<evidence type="ECO:0000256" key="3">
    <source>
        <dbReference type="ARBA" id="ARBA00011291"/>
    </source>
</evidence>
<keyword evidence="9 12" id="KW-0406">Ion transport</keyword>
<reference evidence="14" key="1">
    <citation type="journal article" date="2017" name="Mol. Phylogenet. Evol.">
        <title>Mitochondrial phylogenomics and genome rearrangements in the barklice (Insecta: Psocodea).</title>
        <authorList>
            <person name="Yoshizawa K."/>
            <person name="Johnson K.P."/>
            <person name="Sweet A.D."/>
            <person name="Yao I."/>
            <person name="Ferreira R.L."/>
            <person name="Cameron S.L."/>
        </authorList>
    </citation>
    <scope>NUCLEOTIDE SEQUENCE</scope>
</reference>
<dbReference type="GO" id="GO:0015078">
    <property type="term" value="F:proton transmembrane transporter activity"/>
    <property type="evidence" value="ECO:0007669"/>
    <property type="project" value="InterPro"/>
</dbReference>
<evidence type="ECO:0000256" key="10">
    <source>
        <dbReference type="ARBA" id="ARBA00023128"/>
    </source>
</evidence>
<keyword evidence="8 13" id="KW-1133">Transmembrane helix</keyword>
<dbReference type="GO" id="GO:0015986">
    <property type="term" value="P:proton motive force-driven ATP synthesis"/>
    <property type="evidence" value="ECO:0007669"/>
    <property type="project" value="InterPro"/>
</dbReference>
<evidence type="ECO:0000256" key="12">
    <source>
        <dbReference type="RuleBase" id="RU003661"/>
    </source>
</evidence>
<dbReference type="Pfam" id="PF00895">
    <property type="entry name" value="ATP-synt_8"/>
    <property type="match status" value="1"/>
</dbReference>
<evidence type="ECO:0000313" key="14">
    <source>
        <dbReference type="EMBL" id="ATU07059.1"/>
    </source>
</evidence>
<keyword evidence="10 12" id="KW-0496">Mitochondrion</keyword>
<evidence type="ECO:0000256" key="1">
    <source>
        <dbReference type="ARBA" id="ARBA00004304"/>
    </source>
</evidence>
<dbReference type="GO" id="GO:0031966">
    <property type="term" value="C:mitochondrial membrane"/>
    <property type="evidence" value="ECO:0007669"/>
    <property type="project" value="UniProtKB-SubCell"/>
</dbReference>
<comment type="subcellular location">
    <subcellularLocation>
        <location evidence="1 12">Mitochondrion membrane</location>
        <topology evidence="1 12">Single-pass membrane protein</topology>
    </subcellularLocation>
</comment>
<dbReference type="AlphaFoldDB" id="A0A343QCB2"/>
<dbReference type="InterPro" id="IPR001421">
    <property type="entry name" value="ATP8_metazoa"/>
</dbReference>
<evidence type="ECO:0000256" key="6">
    <source>
        <dbReference type="ARBA" id="ARBA00022692"/>
    </source>
</evidence>
<evidence type="ECO:0000256" key="2">
    <source>
        <dbReference type="ARBA" id="ARBA00008892"/>
    </source>
</evidence>
<keyword evidence="6 12" id="KW-0812">Transmembrane</keyword>
<geneLocation type="mitochondrion" evidence="14"/>
<comment type="subunit">
    <text evidence="3">F-type ATPases have 2 components, CF(1) - the catalytic core - and CF(0) - the membrane proton channel.</text>
</comment>
<gene>
    <name evidence="14" type="primary">ATP8</name>
</gene>
<comment type="similarity">
    <text evidence="2 12">Belongs to the ATPase protein 8 family.</text>
</comment>
<evidence type="ECO:0000256" key="13">
    <source>
        <dbReference type="SAM" id="Phobius"/>
    </source>
</evidence>